<reference evidence="2 3" key="1">
    <citation type="submission" date="2021-06" db="EMBL/GenBank/DDBJ databases">
        <authorList>
            <person name="Kallberg Y."/>
            <person name="Tangrot J."/>
            <person name="Rosling A."/>
        </authorList>
    </citation>
    <scope>NUCLEOTIDE SEQUENCE [LARGE SCALE GENOMIC DNA]</scope>
    <source>
        <strain evidence="2 3">120-4 pot B 10/14</strain>
    </source>
</reference>
<evidence type="ECO:0000256" key="1">
    <source>
        <dbReference type="SAM" id="MobiDB-lite"/>
    </source>
</evidence>
<name>A0ABN7VIV6_GIGMA</name>
<organism evidence="2 3">
    <name type="scientific">Gigaspora margarita</name>
    <dbReference type="NCBI Taxonomy" id="4874"/>
    <lineage>
        <taxon>Eukaryota</taxon>
        <taxon>Fungi</taxon>
        <taxon>Fungi incertae sedis</taxon>
        <taxon>Mucoromycota</taxon>
        <taxon>Glomeromycotina</taxon>
        <taxon>Glomeromycetes</taxon>
        <taxon>Diversisporales</taxon>
        <taxon>Gigasporaceae</taxon>
        <taxon>Gigaspora</taxon>
    </lineage>
</organism>
<evidence type="ECO:0000313" key="3">
    <source>
        <dbReference type="Proteomes" id="UP000789901"/>
    </source>
</evidence>
<feature type="region of interest" description="Disordered" evidence="1">
    <location>
        <begin position="72"/>
        <end position="111"/>
    </location>
</feature>
<sequence length="124" mass="14367">MKHEFEQLHYIPNPTPSKDLYYKSFEELYGTTISEEYRPLFKDAKFKNTKLDKTRSFHNTCDLAFTKSINPAKINESNDYQSNNLNNNQPSNNQQSNDQLSDNLPSNDTAADNMIARSNCSYIE</sequence>
<comment type="caution">
    <text evidence="2">The sequence shown here is derived from an EMBL/GenBank/DDBJ whole genome shotgun (WGS) entry which is preliminary data.</text>
</comment>
<feature type="compositionally biased region" description="Low complexity" evidence="1">
    <location>
        <begin position="75"/>
        <end position="104"/>
    </location>
</feature>
<proteinExistence type="predicted"/>
<feature type="non-terminal residue" evidence="2">
    <location>
        <position position="124"/>
    </location>
</feature>
<protein>
    <submittedName>
        <fullName evidence="2">8015_t:CDS:1</fullName>
    </submittedName>
</protein>
<accession>A0ABN7VIV6</accession>
<dbReference type="Proteomes" id="UP000789901">
    <property type="component" value="Unassembled WGS sequence"/>
</dbReference>
<evidence type="ECO:0000313" key="2">
    <source>
        <dbReference type="EMBL" id="CAG8771429.1"/>
    </source>
</evidence>
<dbReference type="EMBL" id="CAJVQB010014903">
    <property type="protein sequence ID" value="CAG8771429.1"/>
    <property type="molecule type" value="Genomic_DNA"/>
</dbReference>
<gene>
    <name evidence="2" type="ORF">GMARGA_LOCUS18560</name>
</gene>
<keyword evidence="3" id="KW-1185">Reference proteome</keyword>